<feature type="domain" description="Integrase catalytic" evidence="1">
    <location>
        <begin position="2"/>
        <end position="28"/>
    </location>
</feature>
<evidence type="ECO:0000259" key="1">
    <source>
        <dbReference type="Pfam" id="PF13683"/>
    </source>
</evidence>
<dbReference type="InterPro" id="IPR001584">
    <property type="entry name" value="Integrase_cat-core"/>
</dbReference>
<proteinExistence type="predicted"/>
<evidence type="ECO:0000313" key="3">
    <source>
        <dbReference type="Proteomes" id="UP000247932"/>
    </source>
</evidence>
<comment type="caution">
    <text evidence="2">The sequence shown here is derived from an EMBL/GenBank/DDBJ whole genome shotgun (WGS) entry which is preliminary data.</text>
</comment>
<organism evidence="2 3">
    <name type="scientific">Gilliamella apicola</name>
    <dbReference type="NCBI Taxonomy" id="1196095"/>
    <lineage>
        <taxon>Bacteria</taxon>
        <taxon>Pseudomonadati</taxon>
        <taxon>Pseudomonadota</taxon>
        <taxon>Gammaproteobacteria</taxon>
        <taxon>Orbales</taxon>
        <taxon>Orbaceae</taxon>
        <taxon>Gilliamella</taxon>
    </lineage>
</organism>
<gene>
    <name evidence="2" type="ORF">DKK70_04330</name>
</gene>
<dbReference type="STRING" id="1196095.GAPWK_1154"/>
<reference evidence="2 3" key="1">
    <citation type="submission" date="2018-05" db="EMBL/GenBank/DDBJ databases">
        <title>Reference genomes for bee gut microbiota database.</title>
        <authorList>
            <person name="Ellegaard K.M."/>
        </authorList>
    </citation>
    <scope>NUCLEOTIDE SEQUENCE [LARGE SCALE GENOMIC DNA]</scope>
    <source>
        <strain evidence="2 3">ESL0182</strain>
    </source>
</reference>
<sequence>MKPVSPYQNDYIERFNQIYRTEVLDLYLKI</sequence>
<keyword evidence="3" id="KW-1185">Reference proteome</keyword>
<protein>
    <recommendedName>
        <fullName evidence="1">Integrase catalytic domain-containing protein</fullName>
    </recommendedName>
</protein>
<dbReference type="OrthoDB" id="930609at2"/>
<accession>A0A2V4E3Y2</accession>
<evidence type="ECO:0000313" key="2">
    <source>
        <dbReference type="EMBL" id="PXZ07965.1"/>
    </source>
</evidence>
<dbReference type="AlphaFoldDB" id="A0A2V4E3Y2"/>
<dbReference type="Pfam" id="PF13683">
    <property type="entry name" value="rve_3"/>
    <property type="match status" value="1"/>
</dbReference>
<dbReference type="Proteomes" id="UP000247932">
    <property type="component" value="Unassembled WGS sequence"/>
</dbReference>
<dbReference type="GO" id="GO:0015074">
    <property type="term" value="P:DNA integration"/>
    <property type="evidence" value="ECO:0007669"/>
    <property type="project" value="InterPro"/>
</dbReference>
<dbReference type="EMBL" id="QGLR01000008">
    <property type="protein sequence ID" value="PXZ07965.1"/>
    <property type="molecule type" value="Genomic_DNA"/>
</dbReference>
<name>A0A2V4E3Y2_9GAMM</name>